<name>D4BI36_9ENTR</name>
<evidence type="ECO:0000313" key="2">
    <source>
        <dbReference type="Proteomes" id="UP000003880"/>
    </source>
</evidence>
<sequence length="67" mass="7364">MGFALIRCSLPDGATLIRPTNDCKRSGRIWRLSLYPAFCVMGSTKTSLFSAKQIYPSAFCAELSTRG</sequence>
<protein>
    <submittedName>
        <fullName evidence="1">Uncharacterized protein</fullName>
    </submittedName>
</protein>
<dbReference type="Proteomes" id="UP000003880">
    <property type="component" value="Unassembled WGS sequence"/>
</dbReference>
<comment type="caution">
    <text evidence="1">The sequence shown here is derived from an EMBL/GenBank/DDBJ whole genome shotgun (WGS) entry which is preliminary data.</text>
</comment>
<dbReference type="HOGENOM" id="CLU_2804703_0_0_6"/>
<gene>
    <name evidence="1" type="ORF">CIT292_10200</name>
</gene>
<organism evidence="1 2">
    <name type="scientific">Citrobacter youngae ATCC 29220</name>
    <dbReference type="NCBI Taxonomy" id="500640"/>
    <lineage>
        <taxon>Bacteria</taxon>
        <taxon>Pseudomonadati</taxon>
        <taxon>Pseudomonadota</taxon>
        <taxon>Gammaproteobacteria</taxon>
        <taxon>Enterobacterales</taxon>
        <taxon>Enterobacteriaceae</taxon>
        <taxon>Citrobacter</taxon>
        <taxon>Citrobacter freundii complex</taxon>
    </lineage>
</organism>
<dbReference type="EMBL" id="ABWL02000023">
    <property type="protein sequence ID" value="EFE06080.1"/>
    <property type="molecule type" value="Genomic_DNA"/>
</dbReference>
<dbReference type="AlphaFoldDB" id="D4BI36"/>
<evidence type="ECO:0000313" key="1">
    <source>
        <dbReference type="EMBL" id="EFE06080.1"/>
    </source>
</evidence>
<reference evidence="1 2" key="1">
    <citation type="submission" date="2010-02" db="EMBL/GenBank/DDBJ databases">
        <authorList>
            <person name="Weinstock G."/>
            <person name="Sodergren E."/>
            <person name="Clifton S."/>
            <person name="Fulton L."/>
            <person name="Fulton B."/>
            <person name="Courtney L."/>
            <person name="Fronick C."/>
            <person name="Harrison M."/>
            <person name="Strong C."/>
            <person name="Farmer C."/>
            <person name="Delahaunty K."/>
            <person name="Markovic C."/>
            <person name="Hall O."/>
            <person name="Minx P."/>
            <person name="Tomlinson C."/>
            <person name="Mitreva M."/>
            <person name="Nelson J."/>
            <person name="Hou S."/>
            <person name="Wollam A."/>
            <person name="Pepin K.H."/>
            <person name="Johnson M."/>
            <person name="Bhonagiri V."/>
            <person name="Zhang X."/>
            <person name="Suruliraj S."/>
            <person name="Warren W."/>
            <person name="Chinwalla A."/>
            <person name="Mardis E.R."/>
            <person name="Wilson R.K."/>
        </authorList>
    </citation>
    <scope>NUCLEOTIDE SEQUENCE [LARGE SCALE GENOMIC DNA]</scope>
    <source>
        <strain evidence="1 2">ATCC 29220</strain>
    </source>
</reference>
<accession>D4BI36</accession>
<proteinExistence type="predicted"/>